<dbReference type="InterPro" id="IPR047216">
    <property type="entry name" value="Endonuclease_DUF559_bact"/>
</dbReference>
<dbReference type="CDD" id="cd01038">
    <property type="entry name" value="Endonuclease_DUF559"/>
    <property type="match status" value="1"/>
</dbReference>
<evidence type="ECO:0000259" key="1">
    <source>
        <dbReference type="Pfam" id="PF04480"/>
    </source>
</evidence>
<comment type="caution">
    <text evidence="2">The sequence shown here is derived from an EMBL/GenBank/DDBJ whole genome shotgun (WGS) entry which is preliminary data.</text>
</comment>
<dbReference type="RefSeq" id="WP_182307199.1">
    <property type="nucleotide sequence ID" value="NZ_CP059896.1"/>
</dbReference>
<keyword evidence="2" id="KW-0255">Endonuclease</keyword>
<dbReference type="EMBL" id="JBHRTG010000013">
    <property type="protein sequence ID" value="MFC3163797.1"/>
    <property type="molecule type" value="Genomic_DNA"/>
</dbReference>
<keyword evidence="2" id="KW-0378">Hydrolase</keyword>
<accession>A0ABV7HZF4</accession>
<gene>
    <name evidence="2" type="ORF">ACFOHV_11000</name>
</gene>
<dbReference type="PANTHER" id="PTHR38590:SF1">
    <property type="entry name" value="BLL0828 PROTEIN"/>
    <property type="match status" value="1"/>
</dbReference>
<dbReference type="GO" id="GO:0004519">
    <property type="term" value="F:endonuclease activity"/>
    <property type="evidence" value="ECO:0007669"/>
    <property type="project" value="UniProtKB-KW"/>
</dbReference>
<dbReference type="InterPro" id="IPR011335">
    <property type="entry name" value="Restrct_endonuc-II-like"/>
</dbReference>
<feature type="domain" description="DUF559" evidence="1">
    <location>
        <begin position="8"/>
        <end position="113"/>
    </location>
</feature>
<dbReference type="InterPro" id="IPR007569">
    <property type="entry name" value="DUF559"/>
</dbReference>
<dbReference type="SUPFAM" id="SSF52980">
    <property type="entry name" value="Restriction endonuclease-like"/>
    <property type="match status" value="1"/>
</dbReference>
<keyword evidence="3" id="KW-1185">Reference proteome</keyword>
<keyword evidence="2" id="KW-0540">Nuclease</keyword>
<dbReference type="Proteomes" id="UP001595647">
    <property type="component" value="Unassembled WGS sequence"/>
</dbReference>
<protein>
    <submittedName>
        <fullName evidence="2">Endonuclease domain-containing protein</fullName>
    </submittedName>
</protein>
<name>A0ABV7HZF4_9HYPH</name>
<reference evidence="3" key="1">
    <citation type="journal article" date="2019" name="Int. J. Syst. Evol. Microbiol.">
        <title>The Global Catalogue of Microorganisms (GCM) 10K type strain sequencing project: providing services to taxonomists for standard genome sequencing and annotation.</title>
        <authorList>
            <consortium name="The Broad Institute Genomics Platform"/>
            <consortium name="The Broad Institute Genome Sequencing Center for Infectious Disease"/>
            <person name="Wu L."/>
            <person name="Ma J."/>
        </authorList>
    </citation>
    <scope>NUCLEOTIDE SEQUENCE [LARGE SCALE GENOMIC DNA]</scope>
    <source>
        <strain evidence="3">KCTC 52231</strain>
    </source>
</reference>
<dbReference type="Gene3D" id="3.40.960.10">
    <property type="entry name" value="VSR Endonuclease"/>
    <property type="match status" value="1"/>
</dbReference>
<dbReference type="PANTHER" id="PTHR38590">
    <property type="entry name" value="BLL0828 PROTEIN"/>
    <property type="match status" value="1"/>
</dbReference>
<dbReference type="Pfam" id="PF04480">
    <property type="entry name" value="DUF559"/>
    <property type="match status" value="1"/>
</dbReference>
<evidence type="ECO:0000313" key="3">
    <source>
        <dbReference type="Proteomes" id="UP001595647"/>
    </source>
</evidence>
<organism evidence="2 3">
    <name type="scientific">Ciceribacter thiooxidans</name>
    <dbReference type="NCBI Taxonomy" id="1969821"/>
    <lineage>
        <taxon>Bacteria</taxon>
        <taxon>Pseudomonadati</taxon>
        <taxon>Pseudomonadota</taxon>
        <taxon>Alphaproteobacteria</taxon>
        <taxon>Hyphomicrobiales</taxon>
        <taxon>Rhizobiaceae</taxon>
        <taxon>Ciceribacter</taxon>
    </lineage>
</organism>
<evidence type="ECO:0000313" key="2">
    <source>
        <dbReference type="EMBL" id="MFC3163797.1"/>
    </source>
</evidence>
<proteinExistence type="predicted"/>
<sequence>MHRDIPKQHRRFARAMRIDATPAEGRLWQVLRSRQLEGHKFKRQVPLDGYILDFVCFEARLIIEVDGHQHAMSERDEKRDAWFRSQDFRILRFWNGDIDKNLDGICLTILSELRNGGA</sequence>